<evidence type="ECO:0000313" key="2">
    <source>
        <dbReference type="EMBL" id="GAA2024899.1"/>
    </source>
</evidence>
<accession>A0ABN2TY26</accession>
<gene>
    <name evidence="2" type="ORF">GCM10009839_23520</name>
</gene>
<name>A0ABN2TY26_9ACTN</name>
<evidence type="ECO:0000313" key="3">
    <source>
        <dbReference type="Proteomes" id="UP001500751"/>
    </source>
</evidence>
<proteinExistence type="predicted"/>
<dbReference type="Proteomes" id="UP001500751">
    <property type="component" value="Unassembled WGS sequence"/>
</dbReference>
<dbReference type="RefSeq" id="WP_344665567.1">
    <property type="nucleotide sequence ID" value="NZ_BAAAQN010000010.1"/>
</dbReference>
<protein>
    <recommendedName>
        <fullName evidence="4">Type II toxin-antitoxin system Phd/YefM family antitoxin</fullName>
    </recommendedName>
</protein>
<organism evidence="2 3">
    <name type="scientific">Catenulispora yoronensis</name>
    <dbReference type="NCBI Taxonomy" id="450799"/>
    <lineage>
        <taxon>Bacteria</taxon>
        <taxon>Bacillati</taxon>
        <taxon>Actinomycetota</taxon>
        <taxon>Actinomycetes</taxon>
        <taxon>Catenulisporales</taxon>
        <taxon>Catenulisporaceae</taxon>
        <taxon>Catenulispora</taxon>
    </lineage>
</organism>
<sequence>MTAETAGQPRKAPRKTHPRGTREPILVLTMRELGKLTVEQVKEIDHPVPVTSNGTPVAWLVPLTPAERHRAELIAAGRLEPRRRDDLEGWQPLPSAAAGESTLTEILQAMREQERT</sequence>
<keyword evidence="3" id="KW-1185">Reference proteome</keyword>
<evidence type="ECO:0008006" key="4">
    <source>
        <dbReference type="Google" id="ProtNLM"/>
    </source>
</evidence>
<dbReference type="EMBL" id="BAAAQN010000010">
    <property type="protein sequence ID" value="GAA2024899.1"/>
    <property type="molecule type" value="Genomic_DNA"/>
</dbReference>
<reference evidence="2 3" key="1">
    <citation type="journal article" date="2019" name="Int. J. Syst. Evol. Microbiol.">
        <title>The Global Catalogue of Microorganisms (GCM) 10K type strain sequencing project: providing services to taxonomists for standard genome sequencing and annotation.</title>
        <authorList>
            <consortium name="The Broad Institute Genomics Platform"/>
            <consortium name="The Broad Institute Genome Sequencing Center for Infectious Disease"/>
            <person name="Wu L."/>
            <person name="Ma J."/>
        </authorList>
    </citation>
    <scope>NUCLEOTIDE SEQUENCE [LARGE SCALE GENOMIC DNA]</scope>
    <source>
        <strain evidence="2 3">JCM 16014</strain>
    </source>
</reference>
<comment type="caution">
    <text evidence="2">The sequence shown here is derived from an EMBL/GenBank/DDBJ whole genome shotgun (WGS) entry which is preliminary data.</text>
</comment>
<evidence type="ECO:0000256" key="1">
    <source>
        <dbReference type="SAM" id="MobiDB-lite"/>
    </source>
</evidence>
<feature type="region of interest" description="Disordered" evidence="1">
    <location>
        <begin position="1"/>
        <end position="23"/>
    </location>
</feature>